<reference evidence="1" key="1">
    <citation type="submission" date="2021-01" db="EMBL/GenBank/DDBJ databases">
        <title>Whole genome shotgun sequence of Dactylosporangium siamense NBRC 106093.</title>
        <authorList>
            <person name="Komaki H."/>
            <person name="Tamura T."/>
        </authorList>
    </citation>
    <scope>NUCLEOTIDE SEQUENCE</scope>
    <source>
        <strain evidence="1">NBRC 106093</strain>
    </source>
</reference>
<proteinExistence type="predicted"/>
<dbReference type="EMBL" id="BONQ01000157">
    <property type="protein sequence ID" value="GIG51615.1"/>
    <property type="molecule type" value="Genomic_DNA"/>
</dbReference>
<evidence type="ECO:0000313" key="1">
    <source>
        <dbReference type="EMBL" id="GIG51615.1"/>
    </source>
</evidence>
<organism evidence="1 2">
    <name type="scientific">Dactylosporangium siamense</name>
    <dbReference type="NCBI Taxonomy" id="685454"/>
    <lineage>
        <taxon>Bacteria</taxon>
        <taxon>Bacillati</taxon>
        <taxon>Actinomycetota</taxon>
        <taxon>Actinomycetes</taxon>
        <taxon>Micromonosporales</taxon>
        <taxon>Micromonosporaceae</taxon>
        <taxon>Dactylosporangium</taxon>
    </lineage>
</organism>
<name>A0A919PVJ6_9ACTN</name>
<comment type="caution">
    <text evidence="1">The sequence shown here is derived from an EMBL/GenBank/DDBJ whole genome shotgun (WGS) entry which is preliminary data.</text>
</comment>
<gene>
    <name evidence="1" type="ORF">Dsi01nite_096560</name>
</gene>
<protein>
    <submittedName>
        <fullName evidence="1">Uncharacterized protein</fullName>
    </submittedName>
</protein>
<sequence>MDLQDTSDQTPLQQITQRVSQQLHGRGILAPDWLVQAIVEQQLAASPSAAMDVNNLDAAATAALSTTIAETVITEVADGPSTQESIADPAVLDFDEAGRLITALGVTTHCALINANQLQPALGAILGRTASCMMTIGSAVQDAYRAGDSALLLPAGALELARQALSSSLTELHAGRWTVVGGEDARTAVLVVLQDTLSRLITT</sequence>
<dbReference type="AlphaFoldDB" id="A0A919PVJ6"/>
<evidence type="ECO:0000313" key="2">
    <source>
        <dbReference type="Proteomes" id="UP000660611"/>
    </source>
</evidence>
<dbReference type="Proteomes" id="UP000660611">
    <property type="component" value="Unassembled WGS sequence"/>
</dbReference>
<accession>A0A919PVJ6</accession>
<dbReference type="RefSeq" id="WP_203853221.1">
    <property type="nucleotide sequence ID" value="NZ_BAAAVW010000025.1"/>
</dbReference>
<keyword evidence="2" id="KW-1185">Reference proteome</keyword>